<name>A0A8H7RR47_9FUNG</name>
<keyword evidence="2" id="KW-1185">Reference proteome</keyword>
<gene>
    <name evidence="1" type="ORF">INT45_010711</name>
</gene>
<dbReference type="OrthoDB" id="2289406at2759"/>
<accession>A0A8H7RR47</accession>
<evidence type="ECO:0008006" key="3">
    <source>
        <dbReference type="Google" id="ProtNLM"/>
    </source>
</evidence>
<comment type="caution">
    <text evidence="1">The sequence shown here is derived from an EMBL/GenBank/DDBJ whole genome shotgun (WGS) entry which is preliminary data.</text>
</comment>
<evidence type="ECO:0000313" key="2">
    <source>
        <dbReference type="Proteomes" id="UP000646827"/>
    </source>
</evidence>
<protein>
    <recommendedName>
        <fullName evidence="3">MULE transposase domain-containing protein</fullName>
    </recommendedName>
</protein>
<dbReference type="PANTHER" id="PTHR33977:SF1">
    <property type="entry name" value="ZINC ION BINDING PROTEIN"/>
    <property type="match status" value="1"/>
</dbReference>
<sequence>MSNNIHNNHESSLVNAAIHILSTTRTNSVETIYAESPVTIVIDQVEWEKWFLDEQTRTFCTFYNRTGGNARVKNTIFIEKFGSHAQPHTALPNPAHTSEQQDNNGLLHAGTKRGRKNTVNFNEVWYCHRAGVPRQSIRNPGQTLLPCNCAAKVVFRFGSSNDIQYTPAGRKARHLIESMLDHVLSASLEKWGTKIESEGGHYHYNNNMDHIQEGMFAFGFITEFQKEVILEDQTTVVCMDSTHGTCVDGDGRRCFLYTLVVRSLVTGKGCPIAWMLTNSETHYPIVSWLEWVCDTLEFSPSQVMIDNSDTEIKALRDVFVSPISRAIRPDTVRAKRVAALDILFRMMSAEIENDFDNAYHDLNQYCVRNSSWDCSSLLVYFDTEYLPKKCQWSNVWRQNHSLLNTNAYTESWHRTLKETYLANIHSQCVDGLVYILYELVVVDFMNYHCDIRSNLRRRVLNRAEKIVNDLLLIYLIVPEDLYQEAVERQATAKINNVITGLDAAEYHEHAANVVNSSAEQLNAIWSSLQQFKRSNRSGRHQSRY</sequence>
<proteinExistence type="predicted"/>
<reference evidence="1 2" key="1">
    <citation type="submission" date="2020-12" db="EMBL/GenBank/DDBJ databases">
        <title>Metabolic potential, ecology and presence of endohyphal bacteria is reflected in genomic diversity of Mucoromycotina.</title>
        <authorList>
            <person name="Muszewska A."/>
            <person name="Okrasinska A."/>
            <person name="Steczkiewicz K."/>
            <person name="Drgas O."/>
            <person name="Orlowska M."/>
            <person name="Perlinska-Lenart U."/>
            <person name="Aleksandrzak-Piekarczyk T."/>
            <person name="Szatraj K."/>
            <person name="Zielenkiewicz U."/>
            <person name="Pilsyk S."/>
            <person name="Malc E."/>
            <person name="Mieczkowski P."/>
            <person name="Kruszewska J.S."/>
            <person name="Biernat P."/>
            <person name="Pawlowska J."/>
        </authorList>
    </citation>
    <scope>NUCLEOTIDE SEQUENCE [LARGE SCALE GENOMIC DNA]</scope>
    <source>
        <strain evidence="1 2">CBS 142.35</strain>
    </source>
</reference>
<organism evidence="1 2">
    <name type="scientific">Circinella minor</name>
    <dbReference type="NCBI Taxonomy" id="1195481"/>
    <lineage>
        <taxon>Eukaryota</taxon>
        <taxon>Fungi</taxon>
        <taxon>Fungi incertae sedis</taxon>
        <taxon>Mucoromycota</taxon>
        <taxon>Mucoromycotina</taxon>
        <taxon>Mucoromycetes</taxon>
        <taxon>Mucorales</taxon>
        <taxon>Lichtheimiaceae</taxon>
        <taxon>Circinella</taxon>
    </lineage>
</organism>
<dbReference type="EMBL" id="JAEPRB010000542">
    <property type="protein sequence ID" value="KAG2215160.1"/>
    <property type="molecule type" value="Genomic_DNA"/>
</dbReference>
<dbReference type="AlphaFoldDB" id="A0A8H7RR47"/>
<dbReference type="Proteomes" id="UP000646827">
    <property type="component" value="Unassembled WGS sequence"/>
</dbReference>
<dbReference type="PANTHER" id="PTHR33977">
    <property type="entry name" value="ZINC ION BINDING PROTEIN"/>
    <property type="match status" value="1"/>
</dbReference>
<evidence type="ECO:0000313" key="1">
    <source>
        <dbReference type="EMBL" id="KAG2215160.1"/>
    </source>
</evidence>